<organism evidence="1">
    <name type="scientific">uncultured Desulfovibrio sp</name>
    <dbReference type="NCBI Taxonomy" id="167968"/>
    <lineage>
        <taxon>Bacteria</taxon>
        <taxon>Pseudomonadati</taxon>
        <taxon>Thermodesulfobacteriota</taxon>
        <taxon>Desulfovibrionia</taxon>
        <taxon>Desulfovibrionales</taxon>
        <taxon>Desulfovibrionaceae</taxon>
        <taxon>Desulfovibrio</taxon>
        <taxon>environmental samples</taxon>
    </lineage>
</organism>
<reference evidence="1" key="1">
    <citation type="submission" date="2016-04" db="EMBL/GenBank/DDBJ databases">
        <authorList>
            <person name="Evans L.H."/>
            <person name="Alamgir A."/>
            <person name="Owens N."/>
            <person name="Weber N.D."/>
            <person name="Virtaneva K."/>
            <person name="Barbian K."/>
            <person name="Babar A."/>
            <person name="Rosenke K."/>
        </authorList>
    </citation>
    <scope>NUCLEOTIDE SEQUENCE</scope>
    <source>
        <strain evidence="1">92-2</strain>
    </source>
</reference>
<name>A0A212JHI6_9BACT</name>
<accession>A0A212JHI6</accession>
<protein>
    <submittedName>
        <fullName evidence="1">Uncharacterized protein</fullName>
    </submittedName>
</protein>
<proteinExistence type="predicted"/>
<gene>
    <name evidence="1" type="ORF">KM92DES2_11113</name>
</gene>
<dbReference type="AlphaFoldDB" id="A0A212JHI6"/>
<dbReference type="EMBL" id="FLUP01000001">
    <property type="protein sequence ID" value="SBV98871.1"/>
    <property type="molecule type" value="Genomic_DNA"/>
</dbReference>
<evidence type="ECO:0000313" key="1">
    <source>
        <dbReference type="EMBL" id="SBV98871.1"/>
    </source>
</evidence>
<sequence>MNAATPSPPSALKPCPVLACAAPARKNAKAAATSPHRVALAACRWRTLCCKGCGPDTPGDICIAARPHTGERVLIALGF</sequence>